<dbReference type="EMBL" id="PGUV01000015">
    <property type="protein sequence ID" value="PLS05192.1"/>
    <property type="molecule type" value="Genomic_DNA"/>
</dbReference>
<evidence type="ECO:0000313" key="2">
    <source>
        <dbReference type="EMBL" id="PLS05192.1"/>
    </source>
</evidence>
<proteinExistence type="predicted"/>
<evidence type="ECO:0000256" key="1">
    <source>
        <dbReference type="SAM" id="Phobius"/>
    </source>
</evidence>
<evidence type="ECO:0000313" key="3">
    <source>
        <dbReference type="Proteomes" id="UP000234803"/>
    </source>
</evidence>
<accession>A0A9Q6A6B5</accession>
<dbReference type="AlphaFoldDB" id="A0A9Q6A6B5"/>
<organism evidence="2 3">
    <name type="scientific">Bacillus halotolerans</name>
    <dbReference type="NCBI Taxonomy" id="260554"/>
    <lineage>
        <taxon>Bacteria</taxon>
        <taxon>Bacillati</taxon>
        <taxon>Bacillota</taxon>
        <taxon>Bacilli</taxon>
        <taxon>Bacillales</taxon>
        <taxon>Bacillaceae</taxon>
        <taxon>Bacillus</taxon>
    </lineage>
</organism>
<feature type="transmembrane region" description="Helical" evidence="1">
    <location>
        <begin position="45"/>
        <end position="65"/>
    </location>
</feature>
<reference evidence="2 3" key="1">
    <citation type="submission" date="2017-12" db="EMBL/GenBank/DDBJ databases">
        <title>Comparative Functional Genomics of Dry Heat Resistant strains isolated from the Viking Spacecraft.</title>
        <authorList>
            <person name="Seuylemezian A."/>
            <person name="Cooper K."/>
            <person name="Vaishampayan P."/>
        </authorList>
    </citation>
    <scope>NUCLEOTIDE SEQUENCE [LARGE SCALE GENOMIC DNA]</scope>
    <source>
        <strain evidence="2 3">V48-19</strain>
    </source>
</reference>
<comment type="caution">
    <text evidence="2">The sequence shown here is derived from an EMBL/GenBank/DDBJ whole genome shotgun (WGS) entry which is preliminary data.</text>
</comment>
<keyword evidence="1" id="KW-0812">Transmembrane</keyword>
<dbReference type="Proteomes" id="UP000234803">
    <property type="component" value="Unassembled WGS sequence"/>
</dbReference>
<keyword evidence="1" id="KW-0472">Membrane</keyword>
<sequence length="81" mass="9303">MKIMHELMVYFINSFHLYHPLSLLVKIEKTDISFMPCTEDLISFYGLASALGFSFSIFCEMFLYAGTIARISTQKLAPIKK</sequence>
<name>A0A9Q6A6B5_9BACI</name>
<gene>
    <name evidence="2" type="ORF">CUU63_17345</name>
</gene>
<keyword evidence="1" id="KW-1133">Transmembrane helix</keyword>
<protein>
    <submittedName>
        <fullName evidence="2">Uncharacterized protein</fullName>
    </submittedName>
</protein>
<feature type="transmembrane region" description="Helical" evidence="1">
    <location>
        <begin position="7"/>
        <end position="25"/>
    </location>
</feature>